<feature type="domain" description="Ricin B lectin" evidence="5">
    <location>
        <begin position="344"/>
        <end position="474"/>
    </location>
</feature>
<dbReference type="GO" id="GO:0030598">
    <property type="term" value="F:rRNA N-glycosylase activity"/>
    <property type="evidence" value="ECO:0007669"/>
    <property type="project" value="UniProtKB-EC"/>
</dbReference>
<comment type="subunit">
    <text evidence="4">Might form dimers or tetramers of disulfide-linked A and B chains.</text>
</comment>
<dbReference type="SUPFAM" id="SSF56371">
    <property type="entry name" value="Ribosome inactivating proteins (RIP)"/>
    <property type="match status" value="1"/>
</dbReference>
<comment type="catalytic activity">
    <reaction evidence="4">
        <text>Endohydrolysis of the N-glycosidic bond at one specific adenosine on the 28S rRNA.</text>
        <dbReference type="EC" id="3.2.2.22"/>
    </reaction>
</comment>
<name>A0A9W7IJN9_HIBTR</name>
<keyword evidence="7" id="KW-1185">Reference proteome</keyword>
<organism evidence="6 7">
    <name type="scientific">Hibiscus trionum</name>
    <name type="common">Flower of an hour</name>
    <dbReference type="NCBI Taxonomy" id="183268"/>
    <lineage>
        <taxon>Eukaryota</taxon>
        <taxon>Viridiplantae</taxon>
        <taxon>Streptophyta</taxon>
        <taxon>Embryophyta</taxon>
        <taxon>Tracheophyta</taxon>
        <taxon>Spermatophyta</taxon>
        <taxon>Magnoliopsida</taxon>
        <taxon>eudicotyledons</taxon>
        <taxon>Gunneridae</taxon>
        <taxon>Pentapetalae</taxon>
        <taxon>rosids</taxon>
        <taxon>malvids</taxon>
        <taxon>Malvales</taxon>
        <taxon>Malvaceae</taxon>
        <taxon>Malvoideae</taxon>
        <taxon>Hibiscus</taxon>
    </lineage>
</organism>
<gene>
    <name evidence="6" type="ORF">HRI_003277800</name>
</gene>
<comment type="function">
    <text evidence="4">The A chain is responsible for inhibiting protein synthesis through the catalytic inactivation of 60S ribosomal subunits by removing adenine from position 4,324 of 28S rRNA. The B chain binds to cell receptors and probably facilitates the entry into the cell of the A chain; B chains are also responsible for cell agglutination (lectin activity).</text>
</comment>
<dbReference type="InterPro" id="IPR016138">
    <property type="entry name" value="Ribosome_inactivat_prot_sub1"/>
</dbReference>
<comment type="caution">
    <text evidence="6">The sequence shown here is derived from an EMBL/GenBank/DDBJ whole genome shotgun (WGS) entry which is preliminary data.</text>
</comment>
<keyword evidence="4" id="KW-0611">Plant defense</keyword>
<evidence type="ECO:0000256" key="2">
    <source>
        <dbReference type="ARBA" id="ARBA00023157"/>
    </source>
</evidence>
<comment type="similarity">
    <text evidence="1">In the N-terminal section; belongs to the ribosome-inactivating protein family. Type 2 RIP subfamily.</text>
</comment>
<dbReference type="PANTHER" id="PTHR33453:SF34">
    <property type="entry name" value="RIBOSOME-INACTIVATING PROTEIN"/>
    <property type="match status" value="1"/>
</dbReference>
<sequence>MPLQALQNLHYFSNMKLWVALLVASWAYWLSMVEPHRCMAATENEQHKLKLSTVRFITDEATANSYLMFMKDLHNALTDRADKSGEIPILPPRSAQPTDPQQYVMVEFFSGPFLTVTLALNASNAYVLGYRPGWESRSYFFTDVPTDARNALFPDTERVSLPFTGRYEALERAAGVGDRREILLGIGVLNQYSSSLNYMNPFTNSNLIAKALIGCIQMVSEAVRLRNIQQRMLALAAPRADGSFGVFYPDGLMLEYENKWEEISSAIQSATDGIFGTPVRLEYGGGQKLVLSTVREVVFTIAMMPAVCGNSILRMPTASSPSLSMSMTSSGLKDNGDTCERVLAPTSYIIGQNGLCVDVYNRNYTNGNKIILWECGKNQVNQLWTLRSDDNTIRSGGKCLTHPYASGDNVMIYDCNTAVPGTTKWEIHSDGTIRSPIFGLVLTGNKDRTYKKSGLINLVAEANAYGSNQAFYATNNTKPAFTTIVGYKGLCLVTSDGLVWLDNCVSHDAGQHWTIYPDWTIRPRTDKKECLKYVDGNSIAEVHGCKGWTEERWRFQNDGTILHVTTGRVLEVKDTGASLLEITVSEYNNQRASQIWFQGQP</sequence>
<evidence type="ECO:0000313" key="7">
    <source>
        <dbReference type="Proteomes" id="UP001165190"/>
    </source>
</evidence>
<dbReference type="InterPro" id="IPR036041">
    <property type="entry name" value="Ribosome-inact_prot_sf"/>
</dbReference>
<dbReference type="AlphaFoldDB" id="A0A9W7IJN9"/>
<dbReference type="InterPro" id="IPR001574">
    <property type="entry name" value="Ribosome_inactivat_prot"/>
</dbReference>
<dbReference type="OrthoDB" id="1642280at2759"/>
<dbReference type="Gene3D" id="3.40.420.10">
    <property type="entry name" value="Ricin (A subunit), domain 1"/>
    <property type="match status" value="1"/>
</dbReference>
<dbReference type="GO" id="GO:0006952">
    <property type="term" value="P:defense response"/>
    <property type="evidence" value="ECO:0007669"/>
    <property type="project" value="UniProtKB-KW"/>
</dbReference>
<dbReference type="GO" id="GO:0017148">
    <property type="term" value="P:negative regulation of translation"/>
    <property type="evidence" value="ECO:0007669"/>
    <property type="project" value="UniProtKB-KW"/>
</dbReference>
<dbReference type="Proteomes" id="UP001165190">
    <property type="component" value="Unassembled WGS sequence"/>
</dbReference>
<dbReference type="PROSITE" id="PS50231">
    <property type="entry name" value="RICIN_B_LECTIN"/>
    <property type="match status" value="2"/>
</dbReference>
<keyword evidence="3" id="KW-0325">Glycoprotein</keyword>
<dbReference type="Pfam" id="PF00161">
    <property type="entry name" value="RIP"/>
    <property type="match status" value="1"/>
</dbReference>
<accession>A0A9W7IJN9</accession>
<protein>
    <recommendedName>
        <fullName evidence="4">Ribosome-inactivating protein</fullName>
    </recommendedName>
    <component>
        <recommendedName>
            <fullName evidence="4">Ribosome-inactivating protein chain A</fullName>
        </recommendedName>
        <alternativeName>
            <fullName evidence="4">rRNA N-glycosidase</fullName>
            <ecNumber evidence="4">3.2.2.22</ecNumber>
        </alternativeName>
    </component>
    <component>
        <recommendedName>
            <fullName evidence="4">Ribosome-inactivating protein chain B</fullName>
        </recommendedName>
    </component>
</protein>
<feature type="domain" description="Ricin B lectin" evidence="5">
    <location>
        <begin position="478"/>
        <end position="599"/>
    </location>
</feature>
<dbReference type="Gene3D" id="4.10.470.10">
    <property type="entry name" value="Ricin (A Subunit), domain 2"/>
    <property type="match status" value="1"/>
</dbReference>
<reference evidence="6" key="1">
    <citation type="submission" date="2023-05" db="EMBL/GenBank/DDBJ databases">
        <title>Genome and transcriptome analyses reveal genes involved in the formation of fine ridges on petal epidermal cells in Hibiscus trionum.</title>
        <authorList>
            <person name="Koshimizu S."/>
            <person name="Masuda S."/>
            <person name="Ishii T."/>
            <person name="Shirasu K."/>
            <person name="Hoshino A."/>
            <person name="Arita M."/>
        </authorList>
    </citation>
    <scope>NUCLEOTIDE SEQUENCE</scope>
    <source>
        <strain evidence="6">Hamamatsu line</strain>
    </source>
</reference>
<dbReference type="InterPro" id="IPR017989">
    <property type="entry name" value="Ribosome_inactivat_1/2"/>
</dbReference>
<dbReference type="PANTHER" id="PTHR33453">
    <property type="match status" value="1"/>
</dbReference>
<dbReference type="InterPro" id="IPR000772">
    <property type="entry name" value="Ricin_B_lectin"/>
</dbReference>
<dbReference type="EC" id="3.2.2.22" evidence="4"/>
<comment type="similarity">
    <text evidence="4">Belongs to the ribosome-inactivating protein family.</text>
</comment>
<keyword evidence="4" id="KW-0652">Protein synthesis inhibitor</keyword>
<evidence type="ECO:0000256" key="4">
    <source>
        <dbReference type="RuleBase" id="RU004915"/>
    </source>
</evidence>
<dbReference type="PRINTS" id="PR00396">
    <property type="entry name" value="SHIGARICIN"/>
</dbReference>
<keyword evidence="2" id="KW-1015">Disulfide bond</keyword>
<evidence type="ECO:0000256" key="3">
    <source>
        <dbReference type="ARBA" id="ARBA00023180"/>
    </source>
</evidence>
<dbReference type="GO" id="GO:0090729">
    <property type="term" value="F:toxin activity"/>
    <property type="evidence" value="ECO:0007669"/>
    <property type="project" value="UniProtKB-KW"/>
</dbReference>
<dbReference type="SUPFAM" id="SSF50370">
    <property type="entry name" value="Ricin B-like lectins"/>
    <property type="match status" value="2"/>
</dbReference>
<keyword evidence="4" id="KW-0800">Toxin</keyword>
<dbReference type="EMBL" id="BSYR01000028">
    <property type="protein sequence ID" value="GMI96085.1"/>
    <property type="molecule type" value="Genomic_DNA"/>
</dbReference>
<dbReference type="InterPro" id="IPR016139">
    <property type="entry name" value="Ribosome_inactivat_prot_sub2"/>
</dbReference>
<dbReference type="InterPro" id="IPR035992">
    <property type="entry name" value="Ricin_B-like_lectins"/>
</dbReference>
<dbReference type="SMART" id="SM00458">
    <property type="entry name" value="RICIN"/>
    <property type="match status" value="2"/>
</dbReference>
<keyword evidence="4" id="KW-0378">Hydrolase</keyword>
<dbReference type="CDD" id="cd23443">
    <property type="entry name" value="beta-trefoil_Ricin_RIPs_II_rpt1"/>
    <property type="match status" value="1"/>
</dbReference>
<dbReference type="Pfam" id="PF00652">
    <property type="entry name" value="Ricin_B_lectin"/>
    <property type="match status" value="2"/>
</dbReference>
<evidence type="ECO:0000313" key="6">
    <source>
        <dbReference type="EMBL" id="GMI96085.1"/>
    </source>
</evidence>
<evidence type="ECO:0000256" key="1">
    <source>
        <dbReference type="ARBA" id="ARBA00010414"/>
    </source>
</evidence>
<evidence type="ECO:0000259" key="5">
    <source>
        <dbReference type="SMART" id="SM00458"/>
    </source>
</evidence>
<proteinExistence type="inferred from homology"/>
<dbReference type="CDD" id="cd23444">
    <property type="entry name" value="beta-trefoil_Ricin_RIPs_II_rpt2"/>
    <property type="match status" value="1"/>
</dbReference>
<dbReference type="Gene3D" id="2.80.10.50">
    <property type="match status" value="2"/>
</dbReference>